<dbReference type="EMBL" id="JBHULG010000001">
    <property type="protein sequence ID" value="MFD2544800.1"/>
    <property type="molecule type" value="Genomic_DNA"/>
</dbReference>
<dbReference type="InterPro" id="IPR036514">
    <property type="entry name" value="SGNH_hydro_sf"/>
</dbReference>
<keyword evidence="2" id="KW-0326">Glycosidase</keyword>
<evidence type="ECO:0000259" key="5">
    <source>
        <dbReference type="Pfam" id="PF17996"/>
    </source>
</evidence>
<dbReference type="CDD" id="cd01831">
    <property type="entry name" value="Endoglucanase_E_like"/>
    <property type="match status" value="1"/>
</dbReference>
<comment type="caution">
    <text evidence="6">The sequence shown here is derived from an EMBL/GenBank/DDBJ whole genome shotgun (WGS) entry which is preliminary data.</text>
</comment>
<evidence type="ECO:0000259" key="4">
    <source>
        <dbReference type="Pfam" id="PF13472"/>
    </source>
</evidence>
<keyword evidence="1" id="KW-0378">Hydrolase</keyword>
<proteinExistence type="predicted"/>
<evidence type="ECO:0000256" key="1">
    <source>
        <dbReference type="ARBA" id="ARBA00022801"/>
    </source>
</evidence>
<dbReference type="InterPro" id="IPR037461">
    <property type="entry name" value="CtCE2-like_dom"/>
</dbReference>
<keyword evidence="7" id="KW-1185">Reference proteome</keyword>
<dbReference type="InterPro" id="IPR052762">
    <property type="entry name" value="PCW_deacetylase/CE"/>
</dbReference>
<dbReference type="InterPro" id="IPR040794">
    <property type="entry name" value="CE2_N"/>
</dbReference>
<reference evidence="7" key="1">
    <citation type="journal article" date="2019" name="Int. J. Syst. Evol. Microbiol.">
        <title>The Global Catalogue of Microorganisms (GCM) 10K type strain sequencing project: providing services to taxonomists for standard genome sequencing and annotation.</title>
        <authorList>
            <consortium name="The Broad Institute Genomics Platform"/>
            <consortium name="The Broad Institute Genome Sequencing Center for Infectious Disease"/>
            <person name="Wu L."/>
            <person name="Ma J."/>
        </authorList>
    </citation>
    <scope>NUCLEOTIDE SEQUENCE [LARGE SCALE GENOMIC DNA]</scope>
    <source>
        <strain evidence="7">KCTC 52204</strain>
    </source>
</reference>
<sequence length="661" mass="75984">MRNLSKVVSLLFITIFTLGIAKNPVQEIGNLQVIGTQLSDQHGKAVRLIGTSFGWSNFHPRFYNAKAVKWLKKDWNVNVVRASMGIEPENAYLQNPNTNKKLIEKVIDGAIKEGIYVIIDWHAHVIHTKEAKDFFAEMAIKYGKHPNIIYEIYNEPVKDSWEQVKSYSEEIIAEIRKNDDDNLILVGCPEWDQRIDWVQQNPIKNAKNIMYTVHFYAGTHGQWLRDRTDAALKAGIPVFISESAGMEASGDGKIDDAEWQRYIDWMNEKKLSWITWSISDKKESCSMLLPSAESTGNWKISDLNESGIKTRDYLRKYDYRGHFDQNFIWKGRFEKSSENSGKLIGPASSVEFQFQGNSVEFNVKNVPYQGYYNYISVEIDGKYVGRFKVDNNDFKKFTFDASDLSRKVHSIRIYKATEAAMGEVFFDGKGVSTIAFQNEPKKKIEFIGDSITCGFGNDETDKKCGEGQWFDQHNAYLAYGPVLSRKLDSEFLLSSVSGFGMYRNWNTEKWEENILPDVYNNLYLRPSGTAKFENIFQPDLVSICLGTNDLSSGDGKKERLPFNKHKFIGNYIEFVQNIYRKYPNTKIVLLNSPMVAGEQNKLLIECLLEVKKFFSNNTKHSPIEIFEFQEMKPEGCGYHPSSKDDQKMADELFPFFSKLLN</sequence>
<dbReference type="Gene3D" id="3.20.20.80">
    <property type="entry name" value="Glycosidases"/>
    <property type="match status" value="1"/>
</dbReference>
<dbReference type="Proteomes" id="UP001597394">
    <property type="component" value="Unassembled WGS sequence"/>
</dbReference>
<feature type="domain" description="Carbohydrate esterase 2 N-terminal" evidence="5">
    <location>
        <begin position="330"/>
        <end position="428"/>
    </location>
</feature>
<protein>
    <submittedName>
        <fullName evidence="6">Cellulase family glycosylhydrolase</fullName>
    </submittedName>
</protein>
<dbReference type="InterPro" id="IPR013830">
    <property type="entry name" value="SGNH_hydro"/>
</dbReference>
<dbReference type="Pfam" id="PF00150">
    <property type="entry name" value="Cellulase"/>
    <property type="match status" value="1"/>
</dbReference>
<gene>
    <name evidence="6" type="ORF">ACFSO8_04915</name>
</gene>
<organism evidence="6 7">
    <name type="scientific">Kaistella montana</name>
    <dbReference type="NCBI Taxonomy" id="1849733"/>
    <lineage>
        <taxon>Bacteria</taxon>
        <taxon>Pseudomonadati</taxon>
        <taxon>Bacteroidota</taxon>
        <taxon>Flavobacteriia</taxon>
        <taxon>Flavobacteriales</taxon>
        <taxon>Weeksellaceae</taxon>
        <taxon>Chryseobacterium group</taxon>
        <taxon>Kaistella</taxon>
    </lineage>
</organism>
<dbReference type="Gene3D" id="3.40.50.1110">
    <property type="entry name" value="SGNH hydrolase"/>
    <property type="match status" value="1"/>
</dbReference>
<dbReference type="InterPro" id="IPR001547">
    <property type="entry name" value="Glyco_hydro_5"/>
</dbReference>
<evidence type="ECO:0000259" key="3">
    <source>
        <dbReference type="Pfam" id="PF00150"/>
    </source>
</evidence>
<dbReference type="Pfam" id="PF17996">
    <property type="entry name" value="CE2_N"/>
    <property type="match status" value="1"/>
</dbReference>
<dbReference type="SUPFAM" id="SSF51445">
    <property type="entry name" value="(Trans)glycosidases"/>
    <property type="match status" value="1"/>
</dbReference>
<dbReference type="RefSeq" id="WP_255928183.1">
    <property type="nucleotide sequence ID" value="NZ_JANFQP010000001.1"/>
</dbReference>
<feature type="domain" description="Glycoside hydrolase family 5" evidence="3">
    <location>
        <begin position="40"/>
        <end position="281"/>
    </location>
</feature>
<feature type="domain" description="SGNH hydrolase-type esterase" evidence="4">
    <location>
        <begin position="446"/>
        <end position="592"/>
    </location>
</feature>
<dbReference type="PROSITE" id="PS00659">
    <property type="entry name" value="GLYCOSYL_HYDROL_F5"/>
    <property type="match status" value="1"/>
</dbReference>
<evidence type="ECO:0000313" key="7">
    <source>
        <dbReference type="Proteomes" id="UP001597394"/>
    </source>
</evidence>
<dbReference type="PANTHER" id="PTHR37834">
    <property type="entry name" value="GDSL-LIKE LIPASE/ACYLHYDROLASE DOMAIN PROTEIN (AFU_ORTHOLOGUE AFUA_2G00620)"/>
    <property type="match status" value="1"/>
</dbReference>
<dbReference type="PANTHER" id="PTHR37834:SF2">
    <property type="entry name" value="ESTERASE, SGNH HYDROLASE-TYPE"/>
    <property type="match status" value="1"/>
</dbReference>
<dbReference type="InterPro" id="IPR017853">
    <property type="entry name" value="GH"/>
</dbReference>
<evidence type="ECO:0000313" key="6">
    <source>
        <dbReference type="EMBL" id="MFD2544800.1"/>
    </source>
</evidence>
<dbReference type="Gene3D" id="2.60.120.260">
    <property type="entry name" value="Galactose-binding domain-like"/>
    <property type="match status" value="1"/>
</dbReference>
<name>A0ABW5K9A7_9FLAO</name>
<accession>A0ABW5K9A7</accession>
<evidence type="ECO:0000256" key="2">
    <source>
        <dbReference type="ARBA" id="ARBA00023295"/>
    </source>
</evidence>
<dbReference type="InterPro" id="IPR018087">
    <property type="entry name" value="Glyco_hydro_5_CS"/>
</dbReference>
<dbReference type="Pfam" id="PF13472">
    <property type="entry name" value="Lipase_GDSL_2"/>
    <property type="match status" value="1"/>
</dbReference>
<dbReference type="SUPFAM" id="SSF52266">
    <property type="entry name" value="SGNH hydrolase"/>
    <property type="match status" value="1"/>
</dbReference>